<dbReference type="Proteomes" id="UP001148662">
    <property type="component" value="Unassembled WGS sequence"/>
</dbReference>
<comment type="caution">
    <text evidence="1">The sequence shown here is derived from an EMBL/GenBank/DDBJ whole genome shotgun (WGS) entry which is preliminary data.</text>
</comment>
<dbReference type="EMBL" id="JANHOG010001164">
    <property type="protein sequence ID" value="KAJ3542430.1"/>
    <property type="molecule type" value="Genomic_DNA"/>
</dbReference>
<evidence type="ECO:0000313" key="1">
    <source>
        <dbReference type="EMBL" id="KAJ3542430.1"/>
    </source>
</evidence>
<reference evidence="1" key="1">
    <citation type="submission" date="2022-07" db="EMBL/GenBank/DDBJ databases">
        <title>Genome Sequence of Phlebia brevispora.</title>
        <authorList>
            <person name="Buettner E."/>
        </authorList>
    </citation>
    <scope>NUCLEOTIDE SEQUENCE</scope>
    <source>
        <strain evidence="1">MPL23</strain>
    </source>
</reference>
<keyword evidence="2" id="KW-1185">Reference proteome</keyword>
<protein>
    <submittedName>
        <fullName evidence="1">Uncharacterized protein</fullName>
    </submittedName>
</protein>
<name>A0ACC1SM83_9APHY</name>
<sequence length="599" mass="67524">MTRSDIDAYVVDLRRHTNDLVPIARLPPEILLMVFKKCRAGKLQPSRLSLWQAPWITFTQVCHHWRVVALSAPTLWNTMVLEVRNKSLPPSEAIATWLGRTGQTPLVVDVRDSEDSLHQLSRRNQQALSDLILEQLPRIRKLDVAMAHEVPSMMQWPSSMSPCMERLSLWNRQCPAETIWDVQSLAVNFSQRFPALRKFTLAGGYQFDFTTWTLPSSLTSLMILNSVPSASQSPSDIMNVLRRLGSLNVLLLENVLPHDAKPFVGMEPVALPTLSSLQLGDTEYKFLLSHLVLPPSTTLNLKWGMDDLHEESRFSTLARHLRRGRPLRSAYLMPESYCDGAMSWFEFAAWWDVQTVESMEEQAEEDKADVWVVWCPGTLQADMVDNDLISILTLLVGLPLSTVRSLRLGSAPPLLKMHALWCQMSKVDTLGVFGSGKSNTARHFMQLLEELDGGAVVFPELRVLHVKRINVKGSLCRLTPILQQRQGDEEFEITLQMCYHIVSADVDALEQIALVDWDRIEQWHNCADSESESNGDLEEDGDSEPDEDEVDEEGLDESTSGNTGLVYGAYMLSVTLVAWSTSPPVCSARTYSESAHRRL</sequence>
<organism evidence="1 2">
    <name type="scientific">Phlebia brevispora</name>
    <dbReference type="NCBI Taxonomy" id="194682"/>
    <lineage>
        <taxon>Eukaryota</taxon>
        <taxon>Fungi</taxon>
        <taxon>Dikarya</taxon>
        <taxon>Basidiomycota</taxon>
        <taxon>Agaricomycotina</taxon>
        <taxon>Agaricomycetes</taxon>
        <taxon>Polyporales</taxon>
        <taxon>Meruliaceae</taxon>
        <taxon>Phlebia</taxon>
    </lineage>
</organism>
<proteinExistence type="predicted"/>
<evidence type="ECO:0000313" key="2">
    <source>
        <dbReference type="Proteomes" id="UP001148662"/>
    </source>
</evidence>
<gene>
    <name evidence="1" type="ORF">NM688_g5969</name>
</gene>
<accession>A0ACC1SM83</accession>